<dbReference type="RefSeq" id="WP_313762506.1">
    <property type="nucleotide sequence ID" value="NZ_BAAAVH010000050.1"/>
</dbReference>
<keyword evidence="2" id="KW-1185">Reference proteome</keyword>
<reference evidence="2" key="1">
    <citation type="journal article" date="2019" name="Int. J. Syst. Evol. Microbiol.">
        <title>The Global Catalogue of Microorganisms (GCM) 10K type strain sequencing project: providing services to taxonomists for standard genome sequencing and annotation.</title>
        <authorList>
            <consortium name="The Broad Institute Genomics Platform"/>
            <consortium name="The Broad Institute Genome Sequencing Center for Infectious Disease"/>
            <person name="Wu L."/>
            <person name="Ma J."/>
        </authorList>
    </citation>
    <scope>NUCLEOTIDE SEQUENCE [LARGE SCALE GENOMIC DNA]</scope>
    <source>
        <strain evidence="2">CGMCC 4.1469</strain>
    </source>
</reference>
<proteinExistence type="predicted"/>
<dbReference type="EMBL" id="JBHSOD010000003">
    <property type="protein sequence ID" value="MFC5884157.1"/>
    <property type="molecule type" value="Genomic_DNA"/>
</dbReference>
<organism evidence="1 2">
    <name type="scientific">Kitasatospora aburaviensis</name>
    <dbReference type="NCBI Taxonomy" id="67265"/>
    <lineage>
        <taxon>Bacteria</taxon>
        <taxon>Bacillati</taxon>
        <taxon>Actinomycetota</taxon>
        <taxon>Actinomycetes</taxon>
        <taxon>Kitasatosporales</taxon>
        <taxon>Streptomycetaceae</taxon>
        <taxon>Kitasatospora</taxon>
    </lineage>
</organism>
<name>A0ABW1ERA8_9ACTN</name>
<dbReference type="Proteomes" id="UP001596067">
    <property type="component" value="Unassembled WGS sequence"/>
</dbReference>
<accession>A0ABW1ERA8</accession>
<evidence type="ECO:0000313" key="1">
    <source>
        <dbReference type="EMBL" id="MFC5884157.1"/>
    </source>
</evidence>
<gene>
    <name evidence="1" type="ORF">ACFP0N_04045</name>
</gene>
<sequence>MAPSLLYPAAEYLPTGADREPALKEVLDWADRAAATTTDDALLSFFGQPLDARTLRLTGLHHVAVYLGDYRREEDFEAWLETVREHPGLSRVSSGPSHIAPRVHGTPGHWINLTTERGTEVEFFTCRAYGEWAGLPADRKSSLMSHLGLSVDTADQVRRVLDYLAGFDSVELLAYAPEDELGHTYGHLLRTDTERVLELVHAGRSHA</sequence>
<evidence type="ECO:0008006" key="3">
    <source>
        <dbReference type="Google" id="ProtNLM"/>
    </source>
</evidence>
<protein>
    <recommendedName>
        <fullName evidence="3">Chlorite dismutase</fullName>
    </recommendedName>
</protein>
<evidence type="ECO:0000313" key="2">
    <source>
        <dbReference type="Proteomes" id="UP001596067"/>
    </source>
</evidence>
<comment type="caution">
    <text evidence="1">The sequence shown here is derived from an EMBL/GenBank/DDBJ whole genome shotgun (WGS) entry which is preliminary data.</text>
</comment>